<dbReference type="InterPro" id="IPR011333">
    <property type="entry name" value="SKP1/BTB/POZ_sf"/>
</dbReference>
<proteinExistence type="predicted"/>
<organism evidence="2 3">
    <name type="scientific">Fusarium equiseti</name>
    <name type="common">Fusarium scirpi</name>
    <dbReference type="NCBI Taxonomy" id="61235"/>
    <lineage>
        <taxon>Eukaryota</taxon>
        <taxon>Fungi</taxon>
        <taxon>Dikarya</taxon>
        <taxon>Ascomycota</taxon>
        <taxon>Pezizomycotina</taxon>
        <taxon>Sordariomycetes</taxon>
        <taxon>Hypocreomycetidae</taxon>
        <taxon>Hypocreales</taxon>
        <taxon>Nectriaceae</taxon>
        <taxon>Fusarium</taxon>
        <taxon>Fusarium incarnatum-equiseti species complex</taxon>
    </lineage>
</organism>
<sequence>MSTRPSATDDKNITKICKDGDTFLQVGPRGKLIQVSSDFLEQISDLFDRMINDTMMSGESARTGRSPGSPIVLDLIDECPKAVKHVLRILYGADDGFESTPSFETVCAMVAFADYYYMKDRLKFWAAKWLRIEPFDEDEGPNIRECFEKMVVAYMLHDEYSFFQLSHYIATYSDGIIQWGLDFPAKEDFPPDDKKFPDKELGIKLACTSKIYIISRLCANRLTVAIEEMRSVPQRQAPLGKGLCIDCFDNAKVSFLSKQDGCDNDMYHCLGEDDQPEL</sequence>
<gene>
    <name evidence="2" type="ORF">NW768_008736</name>
</gene>
<dbReference type="PROSITE" id="PS50097">
    <property type="entry name" value="BTB"/>
    <property type="match status" value="1"/>
</dbReference>
<feature type="domain" description="BTB" evidence="1">
    <location>
        <begin position="20"/>
        <end position="99"/>
    </location>
</feature>
<evidence type="ECO:0000259" key="1">
    <source>
        <dbReference type="PROSITE" id="PS50097"/>
    </source>
</evidence>
<keyword evidence="3" id="KW-1185">Reference proteome</keyword>
<accession>A0ABQ8R585</accession>
<comment type="caution">
    <text evidence="2">The sequence shown here is derived from an EMBL/GenBank/DDBJ whole genome shotgun (WGS) entry which is preliminary data.</text>
</comment>
<dbReference type="InterPro" id="IPR000210">
    <property type="entry name" value="BTB/POZ_dom"/>
</dbReference>
<dbReference type="EMBL" id="JAOQBH010000013">
    <property type="protein sequence ID" value="KAJ4127111.1"/>
    <property type="molecule type" value="Genomic_DNA"/>
</dbReference>
<evidence type="ECO:0000313" key="3">
    <source>
        <dbReference type="Proteomes" id="UP001152024"/>
    </source>
</evidence>
<evidence type="ECO:0000313" key="2">
    <source>
        <dbReference type="EMBL" id="KAJ4127111.1"/>
    </source>
</evidence>
<dbReference type="Gene3D" id="3.30.710.10">
    <property type="entry name" value="Potassium Channel Kv1.1, Chain A"/>
    <property type="match status" value="1"/>
</dbReference>
<protein>
    <recommendedName>
        <fullName evidence="1">BTB domain-containing protein</fullName>
    </recommendedName>
</protein>
<reference evidence="2" key="1">
    <citation type="submission" date="2022-09" db="EMBL/GenBank/DDBJ databases">
        <title>Fusarium specimens isolated from Avocado Roots.</title>
        <authorList>
            <person name="Stajich J."/>
            <person name="Roper C."/>
            <person name="Heimlech-Rivalta G."/>
        </authorList>
    </citation>
    <scope>NUCLEOTIDE SEQUENCE</scope>
    <source>
        <strain evidence="2">CF00095</strain>
    </source>
</reference>
<dbReference type="Proteomes" id="UP001152024">
    <property type="component" value="Unassembled WGS sequence"/>
</dbReference>
<name>A0ABQ8R585_FUSEQ</name>